<keyword evidence="9" id="KW-0902">Two-component regulatory system</keyword>
<dbReference type="InterPro" id="IPR050428">
    <property type="entry name" value="TCS_sensor_his_kinase"/>
</dbReference>
<keyword evidence="8 11" id="KW-1133">Transmembrane helix</keyword>
<dbReference type="EMBL" id="JACHIR010000001">
    <property type="protein sequence ID" value="MBB5890438.1"/>
    <property type="molecule type" value="Genomic_DNA"/>
</dbReference>
<dbReference type="Pfam" id="PF00512">
    <property type="entry name" value="HisKA"/>
    <property type="match status" value="1"/>
</dbReference>
<dbReference type="EC" id="2.7.13.3" evidence="3"/>
<dbReference type="GO" id="GO:0000155">
    <property type="term" value="F:phosphorelay sensor kinase activity"/>
    <property type="evidence" value="ECO:0007669"/>
    <property type="project" value="InterPro"/>
</dbReference>
<evidence type="ECO:0000313" key="15">
    <source>
        <dbReference type="Proteomes" id="UP000585638"/>
    </source>
</evidence>
<comment type="subcellular location">
    <subcellularLocation>
        <location evidence="2">Cell membrane</location>
    </subcellularLocation>
</comment>
<dbReference type="FunFam" id="1.10.287.130:FF:000001">
    <property type="entry name" value="Two-component sensor histidine kinase"/>
    <property type="match status" value="1"/>
</dbReference>
<evidence type="ECO:0000259" key="12">
    <source>
        <dbReference type="PROSITE" id="PS50109"/>
    </source>
</evidence>
<dbReference type="InterPro" id="IPR036890">
    <property type="entry name" value="HATPase_C_sf"/>
</dbReference>
<comment type="caution">
    <text evidence="14">The sequence shown here is derived from an EMBL/GenBank/DDBJ whole genome shotgun (WGS) entry which is preliminary data.</text>
</comment>
<dbReference type="GO" id="GO:0005886">
    <property type="term" value="C:plasma membrane"/>
    <property type="evidence" value="ECO:0007669"/>
    <property type="project" value="UniProtKB-SubCell"/>
</dbReference>
<dbReference type="PROSITE" id="PS50885">
    <property type="entry name" value="HAMP"/>
    <property type="match status" value="1"/>
</dbReference>
<keyword evidence="10 11" id="KW-0472">Membrane</keyword>
<evidence type="ECO:0000256" key="9">
    <source>
        <dbReference type="ARBA" id="ARBA00023012"/>
    </source>
</evidence>
<dbReference type="Gene3D" id="6.10.340.10">
    <property type="match status" value="1"/>
</dbReference>
<keyword evidence="4" id="KW-0597">Phosphoprotein</keyword>
<evidence type="ECO:0000256" key="1">
    <source>
        <dbReference type="ARBA" id="ARBA00000085"/>
    </source>
</evidence>
<dbReference type="SMART" id="SM00387">
    <property type="entry name" value="HATPase_c"/>
    <property type="match status" value="1"/>
</dbReference>
<dbReference type="CDD" id="cd00075">
    <property type="entry name" value="HATPase"/>
    <property type="match status" value="1"/>
</dbReference>
<dbReference type="SMART" id="SM00388">
    <property type="entry name" value="HisKA"/>
    <property type="match status" value="1"/>
</dbReference>
<dbReference type="InterPro" id="IPR003661">
    <property type="entry name" value="HisK_dim/P_dom"/>
</dbReference>
<feature type="domain" description="HAMP" evidence="13">
    <location>
        <begin position="179"/>
        <end position="232"/>
    </location>
</feature>
<keyword evidence="15" id="KW-1185">Reference proteome</keyword>
<dbReference type="SUPFAM" id="SSF47384">
    <property type="entry name" value="Homodimeric domain of signal transducing histidine kinase"/>
    <property type="match status" value="1"/>
</dbReference>
<organism evidence="14 15">
    <name type="scientific">Kutzneria kofuensis</name>
    <dbReference type="NCBI Taxonomy" id="103725"/>
    <lineage>
        <taxon>Bacteria</taxon>
        <taxon>Bacillati</taxon>
        <taxon>Actinomycetota</taxon>
        <taxon>Actinomycetes</taxon>
        <taxon>Pseudonocardiales</taxon>
        <taxon>Pseudonocardiaceae</taxon>
        <taxon>Kutzneria</taxon>
    </lineage>
</organism>
<keyword evidence="7 14" id="KW-0418">Kinase</keyword>
<evidence type="ECO:0000256" key="10">
    <source>
        <dbReference type="ARBA" id="ARBA00023136"/>
    </source>
</evidence>
<dbReference type="InterPro" id="IPR003660">
    <property type="entry name" value="HAMP_dom"/>
</dbReference>
<comment type="catalytic activity">
    <reaction evidence="1">
        <text>ATP + protein L-histidine = ADP + protein N-phospho-L-histidine.</text>
        <dbReference type="EC" id="2.7.13.3"/>
    </reaction>
</comment>
<protein>
    <recommendedName>
        <fullName evidence="3">histidine kinase</fullName>
        <ecNumber evidence="3">2.7.13.3</ecNumber>
    </recommendedName>
</protein>
<sequence>MTTMLRWLRLRSLRSRLLVGVLAVTAAGLLTADVVGVFALSSYLLKRTDSQVADALSTYVHKVRPDGTVPIGQSNDDLCAITVLDADGNVLHQYGAAKGLPIPPLGTLRSLELQRSPVTVSGGDDFRIMVGALPEGRHLMVSQSLRLSAATIYQLVAIEAVVTALALAMAAVLALRVSRFVMRPLDRMTDTAELIADGEMSHRVRVDDSPTEVARLGNSLNQMLGRLEHSFTQRQAAEDGLRQFVADASHELRTPLTSITGYAQLVRHGALTDPEALADAMRRVEDEAKRMAALVDELLLLARLDQGRPLESSPVDLVALAETAVGDARAADCARTVRLVADDGEHVVRGDRARLHQVLANLLANVRAHTPPGTASEVRISRDGEHEVIDVVDEGPGISAEQRDKVFERFFRGDASRSRAAGALADGSGLGLSIVAAIAAAHGGHAGVQPSEHGAWLRVTLPATLPAKDADRALTRQEVPSVL</sequence>
<evidence type="ECO:0000256" key="5">
    <source>
        <dbReference type="ARBA" id="ARBA00022679"/>
    </source>
</evidence>
<feature type="domain" description="Histidine kinase" evidence="12">
    <location>
        <begin position="247"/>
        <end position="465"/>
    </location>
</feature>
<evidence type="ECO:0000256" key="4">
    <source>
        <dbReference type="ARBA" id="ARBA00022553"/>
    </source>
</evidence>
<evidence type="ECO:0000256" key="11">
    <source>
        <dbReference type="SAM" id="Phobius"/>
    </source>
</evidence>
<evidence type="ECO:0000256" key="2">
    <source>
        <dbReference type="ARBA" id="ARBA00004236"/>
    </source>
</evidence>
<feature type="transmembrane region" description="Helical" evidence="11">
    <location>
        <begin position="152"/>
        <end position="175"/>
    </location>
</feature>
<dbReference type="CDD" id="cd00082">
    <property type="entry name" value="HisKA"/>
    <property type="match status" value="1"/>
</dbReference>
<evidence type="ECO:0000256" key="3">
    <source>
        <dbReference type="ARBA" id="ARBA00012438"/>
    </source>
</evidence>
<dbReference type="PRINTS" id="PR00344">
    <property type="entry name" value="BCTRLSENSOR"/>
</dbReference>
<evidence type="ECO:0000313" key="14">
    <source>
        <dbReference type="EMBL" id="MBB5890438.1"/>
    </source>
</evidence>
<evidence type="ECO:0000259" key="13">
    <source>
        <dbReference type="PROSITE" id="PS50885"/>
    </source>
</evidence>
<dbReference type="InterPro" id="IPR004358">
    <property type="entry name" value="Sig_transdc_His_kin-like_C"/>
</dbReference>
<dbReference type="CDD" id="cd06225">
    <property type="entry name" value="HAMP"/>
    <property type="match status" value="1"/>
</dbReference>
<dbReference type="Pfam" id="PF02518">
    <property type="entry name" value="HATPase_c"/>
    <property type="match status" value="1"/>
</dbReference>
<dbReference type="InterPro" id="IPR005467">
    <property type="entry name" value="His_kinase_dom"/>
</dbReference>
<dbReference type="SUPFAM" id="SSF55874">
    <property type="entry name" value="ATPase domain of HSP90 chaperone/DNA topoisomerase II/histidine kinase"/>
    <property type="match status" value="1"/>
</dbReference>
<evidence type="ECO:0000256" key="6">
    <source>
        <dbReference type="ARBA" id="ARBA00022692"/>
    </source>
</evidence>
<reference evidence="14 15" key="1">
    <citation type="submission" date="2020-08" db="EMBL/GenBank/DDBJ databases">
        <title>Sequencing the genomes of 1000 actinobacteria strains.</title>
        <authorList>
            <person name="Klenk H.-P."/>
        </authorList>
    </citation>
    <scope>NUCLEOTIDE SEQUENCE [LARGE SCALE GENOMIC DNA]</scope>
    <source>
        <strain evidence="14 15">DSM 43851</strain>
    </source>
</reference>
<keyword evidence="6 11" id="KW-0812">Transmembrane</keyword>
<dbReference type="AlphaFoldDB" id="A0A7W9NFV4"/>
<dbReference type="InterPro" id="IPR003594">
    <property type="entry name" value="HATPase_dom"/>
</dbReference>
<dbReference type="PANTHER" id="PTHR45436:SF5">
    <property type="entry name" value="SENSOR HISTIDINE KINASE TRCS"/>
    <property type="match status" value="1"/>
</dbReference>
<name>A0A7W9NFV4_9PSEU</name>
<evidence type="ECO:0000256" key="7">
    <source>
        <dbReference type="ARBA" id="ARBA00022777"/>
    </source>
</evidence>
<dbReference type="InterPro" id="IPR036097">
    <property type="entry name" value="HisK_dim/P_sf"/>
</dbReference>
<dbReference type="PANTHER" id="PTHR45436">
    <property type="entry name" value="SENSOR HISTIDINE KINASE YKOH"/>
    <property type="match status" value="1"/>
</dbReference>
<dbReference type="PROSITE" id="PS50109">
    <property type="entry name" value="HIS_KIN"/>
    <property type="match status" value="1"/>
</dbReference>
<dbReference type="Pfam" id="PF00672">
    <property type="entry name" value="HAMP"/>
    <property type="match status" value="1"/>
</dbReference>
<dbReference type="Proteomes" id="UP000585638">
    <property type="component" value="Unassembled WGS sequence"/>
</dbReference>
<dbReference type="Gene3D" id="1.10.287.130">
    <property type="match status" value="1"/>
</dbReference>
<dbReference type="Gene3D" id="3.30.565.10">
    <property type="entry name" value="Histidine kinase-like ATPase, C-terminal domain"/>
    <property type="match status" value="1"/>
</dbReference>
<accession>A0A7W9NFV4</accession>
<dbReference type="SUPFAM" id="SSF158472">
    <property type="entry name" value="HAMP domain-like"/>
    <property type="match status" value="1"/>
</dbReference>
<keyword evidence="5 14" id="KW-0808">Transferase</keyword>
<proteinExistence type="predicted"/>
<dbReference type="SMART" id="SM00304">
    <property type="entry name" value="HAMP"/>
    <property type="match status" value="1"/>
</dbReference>
<evidence type="ECO:0000256" key="8">
    <source>
        <dbReference type="ARBA" id="ARBA00022989"/>
    </source>
</evidence>
<gene>
    <name evidence="14" type="ORF">BJ998_001634</name>
</gene>